<dbReference type="PANTHER" id="PTHR30055:SF234">
    <property type="entry name" value="HTH-TYPE TRANSCRIPTIONAL REGULATOR BETI"/>
    <property type="match status" value="1"/>
</dbReference>
<gene>
    <name evidence="5" type="ORF">R7226_08715</name>
</gene>
<evidence type="ECO:0000313" key="5">
    <source>
        <dbReference type="EMBL" id="MDW5594416.1"/>
    </source>
</evidence>
<keyword evidence="1" id="KW-0805">Transcription regulation</keyword>
<evidence type="ECO:0000256" key="2">
    <source>
        <dbReference type="ARBA" id="ARBA00023125"/>
    </source>
</evidence>
<dbReference type="Gene3D" id="1.10.357.10">
    <property type="entry name" value="Tetracycline Repressor, domain 2"/>
    <property type="match status" value="1"/>
</dbReference>
<dbReference type="EMBL" id="JAWSTH010000016">
    <property type="protein sequence ID" value="MDW5594416.1"/>
    <property type="molecule type" value="Genomic_DNA"/>
</dbReference>
<dbReference type="Pfam" id="PF00440">
    <property type="entry name" value="TetR_N"/>
    <property type="match status" value="1"/>
</dbReference>
<dbReference type="RefSeq" id="WP_318596686.1">
    <property type="nucleotide sequence ID" value="NZ_JAWSTH010000016.1"/>
</dbReference>
<feature type="domain" description="HTH tetR-type" evidence="4">
    <location>
        <begin position="9"/>
        <end position="43"/>
    </location>
</feature>
<dbReference type="PANTHER" id="PTHR30055">
    <property type="entry name" value="HTH-TYPE TRANSCRIPTIONAL REGULATOR RUTR"/>
    <property type="match status" value="1"/>
</dbReference>
<evidence type="ECO:0000313" key="6">
    <source>
        <dbReference type="Proteomes" id="UP001284601"/>
    </source>
</evidence>
<comment type="caution">
    <text evidence="5">The sequence shown here is derived from an EMBL/GenBank/DDBJ whole genome shotgun (WGS) entry which is preliminary data.</text>
</comment>
<reference evidence="6" key="1">
    <citation type="submission" date="2023-07" db="EMBL/GenBank/DDBJ databases">
        <title>Conexibacter stalactiti sp. nov., isolated from stalactites in a lava cave and emended description of the genus Conexibacter.</title>
        <authorList>
            <person name="Lee S.D."/>
        </authorList>
    </citation>
    <scope>NUCLEOTIDE SEQUENCE [LARGE SCALE GENOMIC DNA]</scope>
    <source>
        <strain evidence="6">KCTC 39840</strain>
    </source>
</reference>
<keyword evidence="6" id="KW-1185">Reference proteome</keyword>
<keyword evidence="2" id="KW-0238">DNA-binding</keyword>
<organism evidence="5 6">
    <name type="scientific">Conexibacter stalactiti</name>
    <dbReference type="NCBI Taxonomy" id="1940611"/>
    <lineage>
        <taxon>Bacteria</taxon>
        <taxon>Bacillati</taxon>
        <taxon>Actinomycetota</taxon>
        <taxon>Thermoleophilia</taxon>
        <taxon>Solirubrobacterales</taxon>
        <taxon>Conexibacteraceae</taxon>
        <taxon>Conexibacter</taxon>
    </lineage>
</organism>
<dbReference type="InterPro" id="IPR001647">
    <property type="entry name" value="HTH_TetR"/>
</dbReference>
<accession>A0ABU4HM93</accession>
<sequence>MSVADADALRRARDAIEQGGWEAATMERLAAALGVSRMTLHRRGVRREHVLAALGELLQEDYRRALWPALTAPGSGRERLATALDGLCTVTEQNLALLAALDSAERDEIFHERATGGVLTNALFTEPLRALLRDGIADGTLAIEQDETVDEVATVLFNLLSWTYRHLRLAHRWPARRAAEAVTRRAVRSVAA</sequence>
<dbReference type="SUPFAM" id="SSF46689">
    <property type="entry name" value="Homeodomain-like"/>
    <property type="match status" value="1"/>
</dbReference>
<dbReference type="Proteomes" id="UP001284601">
    <property type="component" value="Unassembled WGS sequence"/>
</dbReference>
<name>A0ABU4HM93_9ACTN</name>
<evidence type="ECO:0000259" key="4">
    <source>
        <dbReference type="Pfam" id="PF00440"/>
    </source>
</evidence>
<evidence type="ECO:0000256" key="3">
    <source>
        <dbReference type="ARBA" id="ARBA00023163"/>
    </source>
</evidence>
<dbReference type="Gene3D" id="1.10.10.60">
    <property type="entry name" value="Homeodomain-like"/>
    <property type="match status" value="1"/>
</dbReference>
<keyword evidence="3" id="KW-0804">Transcription</keyword>
<dbReference type="InterPro" id="IPR009057">
    <property type="entry name" value="Homeodomain-like_sf"/>
</dbReference>
<evidence type="ECO:0000256" key="1">
    <source>
        <dbReference type="ARBA" id="ARBA00023015"/>
    </source>
</evidence>
<dbReference type="InterPro" id="IPR050109">
    <property type="entry name" value="HTH-type_TetR-like_transc_reg"/>
</dbReference>
<protein>
    <submittedName>
        <fullName evidence="5">TetR family transcriptional regulator</fullName>
    </submittedName>
</protein>
<proteinExistence type="predicted"/>